<sequence length="91" mass="9893">MVDEQQTGQLATIAPDFANLPPAQPMSIAAGFGTGAPDAFALSNDLMFLFDAFGQTDDIWTNGMQDCMGENEQQPPMPGEEEISRHFWGLI</sequence>
<protein>
    <submittedName>
        <fullName evidence="1">Uncharacterized protein</fullName>
    </submittedName>
</protein>
<dbReference type="AlphaFoldDB" id="A0AA37GCM8"/>
<name>A0AA37GCM8_9PEZI</name>
<keyword evidence="2" id="KW-1185">Reference proteome</keyword>
<proteinExistence type="predicted"/>
<comment type="caution">
    <text evidence="1">The sequence shown here is derived from an EMBL/GenBank/DDBJ whole genome shotgun (WGS) entry which is preliminary data.</text>
</comment>
<gene>
    <name evidence="1" type="ORF">ColLi_01291</name>
</gene>
<organism evidence="1 2">
    <name type="scientific">Colletotrichum liriopes</name>
    <dbReference type="NCBI Taxonomy" id="708192"/>
    <lineage>
        <taxon>Eukaryota</taxon>
        <taxon>Fungi</taxon>
        <taxon>Dikarya</taxon>
        <taxon>Ascomycota</taxon>
        <taxon>Pezizomycotina</taxon>
        <taxon>Sordariomycetes</taxon>
        <taxon>Hypocreomycetidae</taxon>
        <taxon>Glomerellales</taxon>
        <taxon>Glomerellaceae</taxon>
        <taxon>Colletotrichum</taxon>
        <taxon>Colletotrichum spaethianum species complex</taxon>
    </lineage>
</organism>
<evidence type="ECO:0000313" key="2">
    <source>
        <dbReference type="Proteomes" id="UP001055172"/>
    </source>
</evidence>
<dbReference type="Proteomes" id="UP001055172">
    <property type="component" value="Unassembled WGS sequence"/>
</dbReference>
<accession>A0AA37GCM8</accession>
<reference evidence="1 2" key="1">
    <citation type="submission" date="2021-07" db="EMBL/GenBank/DDBJ databases">
        <title>Genome data of Colletotrichum spaethianum.</title>
        <authorList>
            <person name="Utami Y.D."/>
            <person name="Hiruma K."/>
        </authorList>
    </citation>
    <scope>NUCLEOTIDE SEQUENCE [LARGE SCALE GENOMIC DNA]</scope>
    <source>
        <strain evidence="1 2">MAFF 242679</strain>
    </source>
</reference>
<dbReference type="EMBL" id="BPPX01000002">
    <property type="protein sequence ID" value="GJC78453.1"/>
    <property type="molecule type" value="Genomic_DNA"/>
</dbReference>
<evidence type="ECO:0000313" key="1">
    <source>
        <dbReference type="EMBL" id="GJC78453.1"/>
    </source>
</evidence>